<protein>
    <submittedName>
        <fullName evidence="3">Uncharacterized protein</fullName>
    </submittedName>
</protein>
<name>A0A0D2EIS9_9EURO</name>
<dbReference type="HOGENOM" id="CLU_029714_0_0_1"/>
<organism evidence="3 4">
    <name type="scientific">Fonsecaea pedrosoi CBS 271.37</name>
    <dbReference type="NCBI Taxonomy" id="1442368"/>
    <lineage>
        <taxon>Eukaryota</taxon>
        <taxon>Fungi</taxon>
        <taxon>Dikarya</taxon>
        <taxon>Ascomycota</taxon>
        <taxon>Pezizomycotina</taxon>
        <taxon>Eurotiomycetes</taxon>
        <taxon>Chaetothyriomycetidae</taxon>
        <taxon>Chaetothyriales</taxon>
        <taxon>Herpotrichiellaceae</taxon>
        <taxon>Fonsecaea</taxon>
    </lineage>
</organism>
<keyword evidence="4" id="KW-1185">Reference proteome</keyword>
<keyword evidence="2" id="KW-1133">Transmembrane helix</keyword>
<feature type="compositionally biased region" description="Gly residues" evidence="1">
    <location>
        <begin position="435"/>
        <end position="445"/>
    </location>
</feature>
<feature type="compositionally biased region" description="Pro residues" evidence="1">
    <location>
        <begin position="389"/>
        <end position="399"/>
    </location>
</feature>
<evidence type="ECO:0000313" key="3">
    <source>
        <dbReference type="EMBL" id="KIW74297.1"/>
    </source>
</evidence>
<keyword evidence="2" id="KW-0812">Transmembrane</keyword>
<evidence type="ECO:0000313" key="4">
    <source>
        <dbReference type="Proteomes" id="UP000053029"/>
    </source>
</evidence>
<feature type="compositionally biased region" description="Pro residues" evidence="1">
    <location>
        <begin position="420"/>
        <end position="430"/>
    </location>
</feature>
<evidence type="ECO:0000256" key="1">
    <source>
        <dbReference type="SAM" id="MobiDB-lite"/>
    </source>
</evidence>
<proteinExistence type="predicted"/>
<dbReference type="OrthoDB" id="4225201at2759"/>
<dbReference type="STRING" id="1442368.A0A0D2EIS9"/>
<gene>
    <name evidence="3" type="ORF">Z517_12237</name>
</gene>
<reference evidence="3 4" key="1">
    <citation type="submission" date="2015-01" db="EMBL/GenBank/DDBJ databases">
        <title>The Genome Sequence of Fonsecaea pedrosoi CBS 271.37.</title>
        <authorList>
            <consortium name="The Broad Institute Genomics Platform"/>
            <person name="Cuomo C."/>
            <person name="de Hoog S."/>
            <person name="Gorbushina A."/>
            <person name="Stielow B."/>
            <person name="Teixiera M."/>
            <person name="Abouelleil A."/>
            <person name="Chapman S.B."/>
            <person name="Priest M."/>
            <person name="Young S.K."/>
            <person name="Wortman J."/>
            <person name="Nusbaum C."/>
            <person name="Birren B."/>
        </authorList>
    </citation>
    <scope>NUCLEOTIDE SEQUENCE [LARGE SCALE GENOMIC DNA]</scope>
    <source>
        <strain evidence="3 4">CBS 271.37</strain>
    </source>
</reference>
<keyword evidence="2" id="KW-0472">Membrane</keyword>
<feature type="transmembrane region" description="Helical" evidence="2">
    <location>
        <begin position="471"/>
        <end position="495"/>
    </location>
</feature>
<feature type="region of interest" description="Disordered" evidence="1">
    <location>
        <begin position="367"/>
        <end position="456"/>
    </location>
</feature>
<sequence length="680" mass="75325">MSSGQCTVPVSDGAAKPQNAQVASGAAIRFLFFYFYSFVRPNLRLRLQPKNETLPVYPVFTPTVRSFPLRFLILIRPTLQASEYGVVRQKNPGHLSIHFYAPCHECFDDAKDGVELTLEIDSAEEECSDTPPRLNGHSLIPSRAGNDVANGQISFISKSSDGSAEREVNASWESTCLKGEASIISVRFESIVGNHPFKDTSGFATSFKQKGQPSVLRLQDKPVARISESLCDDWLLSEDRRLSITPNASNLASSSDTSLQAEYSQLEELISEMGTLHEQIRATETKIISLLKQEFKACSSMKCLWNTAMSEAPTIAKLISSHFSHHSNRHGGCRDGDAQSPCSADDQDNLAVGDSLHEGEVEEVSVAVEGDESAQVSQTPAAALVTTPSPTPAPEPTSPPNEQNDHRPHFPFMGGDHPPFRPPHGPPPGFHFPGGHHGPPGGFGPHGHPHGPPPHFPSFAPAERRLLEYRIGLAILLLVLLVILAGLVIRAIVLFRDPRRRAERAARWEERRTKRLYRKAACKHRWRTWWKSFLNQDTSDYEEKREMLLDQEVVIEEEDGGLQKEIRTLRNASDFVRDLFYAEEGRARSGYRGHRDRDGFEPAELDAGIGSSGLSDIAPSYVTPPPRYEEELEGEMVVVEDFRYTPSNTDDTPASSVIDCSPRLSLETGRSTIVTKDTNE</sequence>
<dbReference type="Proteomes" id="UP000053029">
    <property type="component" value="Unassembled WGS sequence"/>
</dbReference>
<dbReference type="AlphaFoldDB" id="A0A0D2EIS9"/>
<evidence type="ECO:0000256" key="2">
    <source>
        <dbReference type="SAM" id="Phobius"/>
    </source>
</evidence>
<dbReference type="VEuPathDB" id="FungiDB:Z517_12237"/>
<accession>A0A0D2EIS9</accession>
<dbReference type="EMBL" id="KN846977">
    <property type="protein sequence ID" value="KIW74297.1"/>
    <property type="molecule type" value="Genomic_DNA"/>
</dbReference>
<feature type="region of interest" description="Disordered" evidence="1">
    <location>
        <begin position="326"/>
        <end position="350"/>
    </location>
</feature>
<dbReference type="GeneID" id="25311727"/>
<dbReference type="RefSeq" id="XP_013278105.1">
    <property type="nucleotide sequence ID" value="XM_013422651.1"/>
</dbReference>